<dbReference type="EMBL" id="FTOG01000004">
    <property type="protein sequence ID" value="SIS72341.1"/>
    <property type="molecule type" value="Genomic_DNA"/>
</dbReference>
<dbReference type="OrthoDB" id="7867068at2"/>
<organism evidence="1 2">
    <name type="scientific">Rhodobacter aestuarii</name>
    <dbReference type="NCBI Taxonomy" id="453582"/>
    <lineage>
        <taxon>Bacteria</taxon>
        <taxon>Pseudomonadati</taxon>
        <taxon>Pseudomonadota</taxon>
        <taxon>Alphaproteobacteria</taxon>
        <taxon>Rhodobacterales</taxon>
        <taxon>Rhodobacter group</taxon>
        <taxon>Rhodobacter</taxon>
    </lineage>
</organism>
<evidence type="ECO:0000313" key="1">
    <source>
        <dbReference type="EMBL" id="SIS72341.1"/>
    </source>
</evidence>
<proteinExistence type="predicted"/>
<reference evidence="2" key="1">
    <citation type="submission" date="2017-01" db="EMBL/GenBank/DDBJ databases">
        <authorList>
            <person name="Varghese N."/>
            <person name="Submissions S."/>
        </authorList>
    </citation>
    <scope>NUCLEOTIDE SEQUENCE [LARGE SCALE GENOMIC DNA]</scope>
    <source>
        <strain evidence="2">DSM 19945</strain>
    </source>
</reference>
<keyword evidence="2" id="KW-1185">Reference proteome</keyword>
<protein>
    <recommendedName>
        <fullName evidence="3">GDSL-like Lipase/Acylhydrolase family protein</fullName>
    </recommendedName>
</protein>
<evidence type="ECO:0008006" key="3">
    <source>
        <dbReference type="Google" id="ProtNLM"/>
    </source>
</evidence>
<dbReference type="AlphaFoldDB" id="A0A1N7LEZ1"/>
<dbReference type="RefSeq" id="WP_076484311.1">
    <property type="nucleotide sequence ID" value="NZ_FTOG01000004.1"/>
</dbReference>
<sequence length="221" mass="24348">MKPEVLLVGDSHTIALEDGAKELGIATEVFRCGGAGWHDGKFGFNADGIVPKNTPMGRRSIDGIRERQGVTNILTLGVPVITTIGFHLGMLVRGLRWTGHHVVSEVEPMPEEGLVASEAFLTAYVQHHRTQHIRVLKRMAREADVLVVPPPPIGIDINGHKAREILIRLMRKGGLTVFDPMVELFADEPGFPSRFVKDDPNHATADYGKVVMTALRERQII</sequence>
<evidence type="ECO:0000313" key="2">
    <source>
        <dbReference type="Proteomes" id="UP000186221"/>
    </source>
</evidence>
<dbReference type="Proteomes" id="UP000186221">
    <property type="component" value="Unassembled WGS sequence"/>
</dbReference>
<accession>A0A1N7LEZ1</accession>
<name>A0A1N7LEZ1_9RHOB</name>
<dbReference type="STRING" id="453582.SAMN05421580_10440"/>
<gene>
    <name evidence="1" type="ORF">SAMN05421580_10440</name>
</gene>